<sequence>MSHQWLRAEYLKNSILGYNSIEDYTYQIIWFAFDIHGEHIRSQEDYNRILKLCNYRNLNKMLEKNKEAKELKDIIDTYRFSNEIIYLRDTLANNLKHRGNLRFYGLERPKAGYGEKNELGELVFDSKWIQPVTVDIDETITKLANIHKKALKFVNDVINYIDFFNQFDQEALEDGDLKPTFTKFHKKLNFYK</sequence>
<dbReference type="AlphaFoldDB" id="A0A1I0B4C1"/>
<organism evidence="1 2">
    <name type="scientific">Salinibacillus kushneri</name>
    <dbReference type="NCBI Taxonomy" id="237682"/>
    <lineage>
        <taxon>Bacteria</taxon>
        <taxon>Bacillati</taxon>
        <taxon>Bacillota</taxon>
        <taxon>Bacilli</taxon>
        <taxon>Bacillales</taxon>
        <taxon>Bacillaceae</taxon>
        <taxon>Salinibacillus</taxon>
    </lineage>
</organism>
<evidence type="ECO:0000313" key="1">
    <source>
        <dbReference type="EMBL" id="SET01570.1"/>
    </source>
</evidence>
<protein>
    <submittedName>
        <fullName evidence="1">Uncharacterized protein</fullName>
    </submittedName>
</protein>
<dbReference type="RefSeq" id="WP_093132240.1">
    <property type="nucleotide sequence ID" value="NZ_FOHJ01000002.1"/>
</dbReference>
<dbReference type="Proteomes" id="UP000199095">
    <property type="component" value="Unassembled WGS sequence"/>
</dbReference>
<keyword evidence="2" id="KW-1185">Reference proteome</keyword>
<proteinExistence type="predicted"/>
<name>A0A1I0B4C1_9BACI</name>
<dbReference type="OrthoDB" id="1489989at2"/>
<accession>A0A1I0B4C1</accession>
<evidence type="ECO:0000313" key="2">
    <source>
        <dbReference type="Proteomes" id="UP000199095"/>
    </source>
</evidence>
<dbReference type="STRING" id="237682.SAMN05421676_102347"/>
<dbReference type="EMBL" id="FOHJ01000002">
    <property type="protein sequence ID" value="SET01570.1"/>
    <property type="molecule type" value="Genomic_DNA"/>
</dbReference>
<reference evidence="2" key="1">
    <citation type="submission" date="2016-10" db="EMBL/GenBank/DDBJ databases">
        <authorList>
            <person name="Varghese N."/>
            <person name="Submissions S."/>
        </authorList>
    </citation>
    <scope>NUCLEOTIDE SEQUENCE [LARGE SCALE GENOMIC DNA]</scope>
    <source>
        <strain evidence="2">CGMCC 1.3566</strain>
    </source>
</reference>
<gene>
    <name evidence="1" type="ORF">SAMN05421676_102347</name>
</gene>